<evidence type="ECO:0000313" key="2">
    <source>
        <dbReference type="Proteomes" id="UP001153334"/>
    </source>
</evidence>
<protein>
    <submittedName>
        <fullName evidence="1">Uncharacterized protein</fullName>
    </submittedName>
</protein>
<accession>A0ACC2HRJ0</accession>
<reference evidence="1" key="1">
    <citation type="submission" date="2022-11" db="EMBL/GenBank/DDBJ databases">
        <title>Genome Sequence of Nemania bipapillata.</title>
        <authorList>
            <person name="Buettner E."/>
        </authorList>
    </citation>
    <scope>NUCLEOTIDE SEQUENCE</scope>
    <source>
        <strain evidence="1">CP14</strain>
    </source>
</reference>
<dbReference type="EMBL" id="JAPESX010003159">
    <property type="protein sequence ID" value="KAJ8105581.1"/>
    <property type="molecule type" value="Genomic_DNA"/>
</dbReference>
<keyword evidence="2" id="KW-1185">Reference proteome</keyword>
<evidence type="ECO:0000313" key="1">
    <source>
        <dbReference type="EMBL" id="KAJ8105581.1"/>
    </source>
</evidence>
<organism evidence="1 2">
    <name type="scientific">Nemania bipapillata</name>
    <dbReference type="NCBI Taxonomy" id="110536"/>
    <lineage>
        <taxon>Eukaryota</taxon>
        <taxon>Fungi</taxon>
        <taxon>Dikarya</taxon>
        <taxon>Ascomycota</taxon>
        <taxon>Pezizomycotina</taxon>
        <taxon>Sordariomycetes</taxon>
        <taxon>Xylariomycetidae</taxon>
        <taxon>Xylariales</taxon>
        <taxon>Xylariaceae</taxon>
        <taxon>Nemania</taxon>
    </lineage>
</organism>
<name>A0ACC2HRJ0_9PEZI</name>
<gene>
    <name evidence="1" type="ORF">ONZ43_g7373</name>
</gene>
<dbReference type="Proteomes" id="UP001153334">
    <property type="component" value="Unassembled WGS sequence"/>
</dbReference>
<sequence length="140" mass="14357">MGSETAHFGFSPAAKESSGIVESPFEDGHEAVAPSRNGLTIEQAAASIETWLRGAWAKRPGTPILGSLRKPTDDLDLIELADTASDDGRAVGTFGGPSHSSFSDQTIHGSSSRSDGEGAASMRGRSTALTGIGGKGKKVD</sequence>
<comment type="caution">
    <text evidence="1">The sequence shown here is derived from an EMBL/GenBank/DDBJ whole genome shotgun (WGS) entry which is preliminary data.</text>
</comment>
<proteinExistence type="predicted"/>